<dbReference type="Proteomes" id="UP001362899">
    <property type="component" value="Unassembled WGS sequence"/>
</dbReference>
<accession>A0AAV5RL43</accession>
<dbReference type="PANTHER" id="PTHR12849">
    <property type="entry name" value="RNA LARIAT DEBRANCHING ENZYME"/>
    <property type="match status" value="1"/>
</dbReference>
<dbReference type="InterPro" id="IPR029052">
    <property type="entry name" value="Metallo-depent_PP-like"/>
</dbReference>
<dbReference type="GO" id="GO:0005634">
    <property type="term" value="C:nucleus"/>
    <property type="evidence" value="ECO:0007669"/>
    <property type="project" value="TreeGrafter"/>
</dbReference>
<reference evidence="3 4" key="1">
    <citation type="journal article" date="2023" name="Elife">
        <title>Identification of key yeast species and microbe-microbe interactions impacting larval growth of Drosophila in the wild.</title>
        <authorList>
            <person name="Mure A."/>
            <person name="Sugiura Y."/>
            <person name="Maeda R."/>
            <person name="Honda K."/>
            <person name="Sakurai N."/>
            <person name="Takahashi Y."/>
            <person name="Watada M."/>
            <person name="Katoh T."/>
            <person name="Gotoh A."/>
            <person name="Gotoh Y."/>
            <person name="Taniguchi I."/>
            <person name="Nakamura K."/>
            <person name="Hayashi T."/>
            <person name="Katayama T."/>
            <person name="Uemura T."/>
            <person name="Hattori Y."/>
        </authorList>
    </citation>
    <scope>NUCLEOTIDE SEQUENCE [LARGE SCALE GENOMIC DNA]</scope>
    <source>
        <strain evidence="3 4">SB-73</strain>
    </source>
</reference>
<dbReference type="EMBL" id="BTGC01000008">
    <property type="protein sequence ID" value="GMM51908.1"/>
    <property type="molecule type" value="Genomic_DNA"/>
</dbReference>
<dbReference type="GO" id="GO:0008419">
    <property type="term" value="F:RNA lariat debranching enzyme activity"/>
    <property type="evidence" value="ECO:0007669"/>
    <property type="project" value="TreeGrafter"/>
</dbReference>
<dbReference type="AlphaFoldDB" id="A0AAV5RL43"/>
<protein>
    <submittedName>
        <fullName evidence="3">RNA lariat debranching enzyme</fullName>
    </submittedName>
</protein>
<name>A0AAV5RL43_STABA</name>
<gene>
    <name evidence="3" type="ORF">DASB73_028710</name>
</gene>
<evidence type="ECO:0000313" key="3">
    <source>
        <dbReference type="EMBL" id="GMM51908.1"/>
    </source>
</evidence>
<dbReference type="InterPro" id="IPR004843">
    <property type="entry name" value="Calcineurin-like_PHP"/>
</dbReference>
<organism evidence="3 4">
    <name type="scientific">Starmerella bacillaris</name>
    <name type="common">Yeast</name>
    <name type="synonym">Candida zemplinina</name>
    <dbReference type="NCBI Taxonomy" id="1247836"/>
    <lineage>
        <taxon>Eukaryota</taxon>
        <taxon>Fungi</taxon>
        <taxon>Dikarya</taxon>
        <taxon>Ascomycota</taxon>
        <taxon>Saccharomycotina</taxon>
        <taxon>Dipodascomycetes</taxon>
        <taxon>Dipodascales</taxon>
        <taxon>Trichomonascaceae</taxon>
        <taxon>Starmerella</taxon>
    </lineage>
</organism>
<dbReference type="Pfam" id="PF05011">
    <property type="entry name" value="DBR1"/>
    <property type="match status" value="1"/>
</dbReference>
<proteinExistence type="predicted"/>
<dbReference type="InterPro" id="IPR007708">
    <property type="entry name" value="DBR1_C"/>
</dbReference>
<feature type="domain" description="Calcineurin-like phosphoesterase" evidence="1">
    <location>
        <begin position="1"/>
        <end position="232"/>
    </location>
</feature>
<dbReference type="PANTHER" id="PTHR12849:SF0">
    <property type="entry name" value="LARIAT DEBRANCHING ENZYME"/>
    <property type="match status" value="1"/>
</dbReference>
<dbReference type="Pfam" id="PF00149">
    <property type="entry name" value="Metallophos"/>
    <property type="match status" value="1"/>
</dbReference>
<dbReference type="SUPFAM" id="SSF56300">
    <property type="entry name" value="Metallo-dependent phosphatases"/>
    <property type="match status" value="1"/>
</dbReference>
<sequence>MRVAIAGCVHGNLRQVYHAIQRSGKNPHLVIMCGDIQACRNENDLKSMSVPAKYRRLGDFHEYYKRKITAPYLTIVVGGNHESSAYMSKLANGGWLAPGIWYMGDSGAVSVGGLKICGISGIWYQDDYEKPHFEHEQFIKNKIVPKDSIYSVYHTRKVDIEKLMQLEPKSIDIAISHDWPRGIEQYGDLTALLSEKPLFRRDIESQKLGNPATRQLLDHLQPKWWVSAHLHVKYTAQYNDTNFLALDKVLPRRKYLDFIEVGPKPPKGKLKITPIL</sequence>
<keyword evidence="4" id="KW-1185">Reference proteome</keyword>
<comment type="caution">
    <text evidence="3">The sequence shown here is derived from an EMBL/GenBank/DDBJ whole genome shotgun (WGS) entry which is preliminary data.</text>
</comment>
<evidence type="ECO:0000259" key="2">
    <source>
        <dbReference type="Pfam" id="PF05011"/>
    </source>
</evidence>
<dbReference type="Gene3D" id="3.60.21.10">
    <property type="match status" value="1"/>
</dbReference>
<dbReference type="GO" id="GO:0000398">
    <property type="term" value="P:mRNA splicing, via spliceosome"/>
    <property type="evidence" value="ECO:0007669"/>
    <property type="project" value="TreeGrafter"/>
</dbReference>
<evidence type="ECO:0000259" key="1">
    <source>
        <dbReference type="Pfam" id="PF00149"/>
    </source>
</evidence>
<feature type="domain" description="Lariat debranching enzyme C-terminal" evidence="2">
    <location>
        <begin position="240"/>
        <end position="264"/>
    </location>
</feature>
<evidence type="ECO:0000313" key="4">
    <source>
        <dbReference type="Proteomes" id="UP001362899"/>
    </source>
</evidence>